<proteinExistence type="predicted"/>
<evidence type="ECO:0000313" key="1">
    <source>
        <dbReference type="EMBL" id="MBX45852.1"/>
    </source>
</evidence>
<dbReference type="EMBL" id="GGEC01065368">
    <property type="protein sequence ID" value="MBX45852.1"/>
    <property type="molecule type" value="Transcribed_RNA"/>
</dbReference>
<sequence>MYVMNWQQTPTMQIQIIMQKSTNKKFKLPFR</sequence>
<protein>
    <submittedName>
        <fullName evidence="1">Uncharacterized protein</fullName>
    </submittedName>
</protein>
<name>A0A2P2NTM2_RHIMU</name>
<reference evidence="1" key="1">
    <citation type="submission" date="2018-02" db="EMBL/GenBank/DDBJ databases">
        <title>Rhizophora mucronata_Transcriptome.</title>
        <authorList>
            <person name="Meera S.P."/>
            <person name="Sreeshan A."/>
            <person name="Augustine A."/>
        </authorList>
    </citation>
    <scope>NUCLEOTIDE SEQUENCE</scope>
    <source>
        <tissue evidence="1">Leaf</tissue>
    </source>
</reference>
<dbReference type="AlphaFoldDB" id="A0A2P2NTM2"/>
<organism evidence="1">
    <name type="scientific">Rhizophora mucronata</name>
    <name type="common">Asiatic mangrove</name>
    <dbReference type="NCBI Taxonomy" id="61149"/>
    <lineage>
        <taxon>Eukaryota</taxon>
        <taxon>Viridiplantae</taxon>
        <taxon>Streptophyta</taxon>
        <taxon>Embryophyta</taxon>
        <taxon>Tracheophyta</taxon>
        <taxon>Spermatophyta</taxon>
        <taxon>Magnoliopsida</taxon>
        <taxon>eudicotyledons</taxon>
        <taxon>Gunneridae</taxon>
        <taxon>Pentapetalae</taxon>
        <taxon>rosids</taxon>
        <taxon>fabids</taxon>
        <taxon>Malpighiales</taxon>
        <taxon>Rhizophoraceae</taxon>
        <taxon>Rhizophora</taxon>
    </lineage>
</organism>
<accession>A0A2P2NTM2</accession>